<name>A0ABD6EZ04_9BILA</name>
<accession>A0ABD6EZ04</accession>
<proteinExistence type="predicted"/>
<dbReference type="SUPFAM" id="SSF50494">
    <property type="entry name" value="Trypsin-like serine proteases"/>
    <property type="match status" value="1"/>
</dbReference>
<protein>
    <submittedName>
        <fullName evidence="1">Uncharacterized protein</fullName>
    </submittedName>
</protein>
<dbReference type="InterPro" id="IPR043504">
    <property type="entry name" value="Peptidase_S1_PA_chymotrypsin"/>
</dbReference>
<dbReference type="Proteomes" id="UP001608902">
    <property type="component" value="Unassembled WGS sequence"/>
</dbReference>
<gene>
    <name evidence="1" type="ORF">AB6A40_010088</name>
</gene>
<dbReference type="EMBL" id="JBGFUD010012077">
    <property type="protein sequence ID" value="MFH4983379.1"/>
    <property type="molecule type" value="Genomic_DNA"/>
</dbReference>
<dbReference type="InterPro" id="IPR009003">
    <property type="entry name" value="Peptidase_S1_PA"/>
</dbReference>
<dbReference type="AlphaFoldDB" id="A0ABD6EZ04"/>
<dbReference type="Gene3D" id="2.40.10.10">
    <property type="entry name" value="Trypsin-like serine proteases"/>
    <property type="match status" value="1"/>
</dbReference>
<sequence>MKLVEIRAVWIDKRFVEGECREGKDFAIIEFASDIVPGWKTRQHLHGKNSERVWPICLPSVGQKTPSFFQHYGWGLDEDQKEVDDLRYVTLKRRKCGEVLDFSDGLICTGSPRGAAQAIEFVGCVTYRNH</sequence>
<reference evidence="1 2" key="1">
    <citation type="submission" date="2024-08" db="EMBL/GenBank/DDBJ databases">
        <title>Gnathostoma spinigerum genome.</title>
        <authorList>
            <person name="Gonzalez-Bertolin B."/>
            <person name="Monzon S."/>
            <person name="Zaballos A."/>
            <person name="Jimenez P."/>
            <person name="Dekumyoy P."/>
            <person name="Varona S."/>
            <person name="Cuesta I."/>
            <person name="Sumanam S."/>
            <person name="Adisakwattana P."/>
            <person name="Gasser R.B."/>
            <person name="Hernandez-Gonzalez A."/>
            <person name="Young N.D."/>
            <person name="Perteguer M.J."/>
        </authorList>
    </citation>
    <scope>NUCLEOTIDE SEQUENCE [LARGE SCALE GENOMIC DNA]</scope>
    <source>
        <strain evidence="1">AL3</strain>
        <tissue evidence="1">Liver</tissue>
    </source>
</reference>
<evidence type="ECO:0000313" key="2">
    <source>
        <dbReference type="Proteomes" id="UP001608902"/>
    </source>
</evidence>
<evidence type="ECO:0000313" key="1">
    <source>
        <dbReference type="EMBL" id="MFH4983379.1"/>
    </source>
</evidence>
<comment type="caution">
    <text evidence="1">The sequence shown here is derived from an EMBL/GenBank/DDBJ whole genome shotgun (WGS) entry which is preliminary data.</text>
</comment>
<keyword evidence="2" id="KW-1185">Reference proteome</keyword>
<organism evidence="1 2">
    <name type="scientific">Gnathostoma spinigerum</name>
    <dbReference type="NCBI Taxonomy" id="75299"/>
    <lineage>
        <taxon>Eukaryota</taxon>
        <taxon>Metazoa</taxon>
        <taxon>Ecdysozoa</taxon>
        <taxon>Nematoda</taxon>
        <taxon>Chromadorea</taxon>
        <taxon>Rhabditida</taxon>
        <taxon>Spirurina</taxon>
        <taxon>Gnathostomatomorpha</taxon>
        <taxon>Gnathostomatoidea</taxon>
        <taxon>Gnathostomatidae</taxon>
        <taxon>Gnathostoma</taxon>
    </lineage>
</organism>